<reference evidence="3" key="1">
    <citation type="journal article" date="2007" name="Nature">
        <title>The grapevine genome sequence suggests ancestral hexaploidization in major angiosperm phyla.</title>
        <authorList>
            <consortium name="The French-Italian Public Consortium for Grapevine Genome Characterization."/>
            <person name="Jaillon O."/>
            <person name="Aury J.-M."/>
            <person name="Noel B."/>
            <person name="Policriti A."/>
            <person name="Clepet C."/>
            <person name="Casagrande A."/>
            <person name="Choisne N."/>
            <person name="Aubourg S."/>
            <person name="Vitulo N."/>
            <person name="Jubin C."/>
            <person name="Vezzi A."/>
            <person name="Legeai F."/>
            <person name="Hugueney P."/>
            <person name="Dasilva C."/>
            <person name="Horner D."/>
            <person name="Mica E."/>
            <person name="Jublot D."/>
            <person name="Poulain J."/>
            <person name="Bruyere C."/>
            <person name="Billault A."/>
            <person name="Segurens B."/>
            <person name="Gouyvenoux M."/>
            <person name="Ugarte E."/>
            <person name="Cattonaro F."/>
            <person name="Anthouard V."/>
            <person name="Vico V."/>
            <person name="Del Fabbro C."/>
            <person name="Alaux M."/>
            <person name="Di Gaspero G."/>
            <person name="Dumas V."/>
            <person name="Felice N."/>
            <person name="Paillard S."/>
            <person name="Juman I."/>
            <person name="Moroldo M."/>
            <person name="Scalabrin S."/>
            <person name="Canaguier A."/>
            <person name="Le Clainche I."/>
            <person name="Malacrida G."/>
            <person name="Durand E."/>
            <person name="Pesole G."/>
            <person name="Laucou V."/>
            <person name="Chatelet P."/>
            <person name="Merdinoglu D."/>
            <person name="Delledonne M."/>
            <person name="Pezzotti M."/>
            <person name="Lecharny A."/>
            <person name="Scarpelli C."/>
            <person name="Artiguenave F."/>
            <person name="Pe M.E."/>
            <person name="Valle G."/>
            <person name="Morgante M."/>
            <person name="Caboche M."/>
            <person name="Adam-Blondon A.-F."/>
            <person name="Weissenbach J."/>
            <person name="Quetier F."/>
            <person name="Wincker P."/>
        </authorList>
    </citation>
    <scope>NUCLEOTIDE SEQUENCE [LARGE SCALE GENOMIC DNA]</scope>
    <source>
        <strain evidence="3">cv. Pinot noir / PN40024</strain>
    </source>
</reference>
<protein>
    <submittedName>
        <fullName evidence="2">Uncharacterized protein</fullName>
    </submittedName>
</protein>
<feature type="compositionally biased region" description="Basic residues" evidence="1">
    <location>
        <begin position="44"/>
        <end position="56"/>
    </location>
</feature>
<evidence type="ECO:0000313" key="3">
    <source>
        <dbReference type="Proteomes" id="UP000009183"/>
    </source>
</evidence>
<accession>D7T683</accession>
<feature type="region of interest" description="Disordered" evidence="1">
    <location>
        <begin position="44"/>
        <end position="68"/>
    </location>
</feature>
<dbReference type="EMBL" id="FN595749">
    <property type="protein sequence ID" value="CBI26004.3"/>
    <property type="molecule type" value="Genomic_DNA"/>
</dbReference>
<dbReference type="AlphaFoldDB" id="D7T683"/>
<proteinExistence type="predicted"/>
<name>D7T683_VITVI</name>
<dbReference type="InParanoid" id="D7T683"/>
<keyword evidence="3" id="KW-1185">Reference proteome</keyword>
<dbReference type="Proteomes" id="UP000009183">
    <property type="component" value="Chromosome 5"/>
</dbReference>
<dbReference type="HOGENOM" id="CLU_2799214_0_0_1"/>
<evidence type="ECO:0000313" key="2">
    <source>
        <dbReference type="EMBL" id="CBI26004.3"/>
    </source>
</evidence>
<dbReference type="PaxDb" id="29760-VIT_05s0020g00710.t01"/>
<organism evidence="2 3">
    <name type="scientific">Vitis vinifera</name>
    <name type="common">Grape</name>
    <dbReference type="NCBI Taxonomy" id="29760"/>
    <lineage>
        <taxon>Eukaryota</taxon>
        <taxon>Viridiplantae</taxon>
        <taxon>Streptophyta</taxon>
        <taxon>Embryophyta</taxon>
        <taxon>Tracheophyta</taxon>
        <taxon>Spermatophyta</taxon>
        <taxon>Magnoliopsida</taxon>
        <taxon>eudicotyledons</taxon>
        <taxon>Gunneridae</taxon>
        <taxon>Pentapetalae</taxon>
        <taxon>rosids</taxon>
        <taxon>Vitales</taxon>
        <taxon>Vitaceae</taxon>
        <taxon>Viteae</taxon>
        <taxon>Vitis</taxon>
    </lineage>
</organism>
<evidence type="ECO:0000256" key="1">
    <source>
        <dbReference type="SAM" id="MobiDB-lite"/>
    </source>
</evidence>
<sequence>MGSTSITLFHQGSKFCPLQSKFTTLSILFRLYYHPALKLYPGFKKTKKTKKKKKKKREEERRRETKKV</sequence>
<feature type="compositionally biased region" description="Basic and acidic residues" evidence="1">
    <location>
        <begin position="57"/>
        <end position="68"/>
    </location>
</feature>
<gene>
    <name evidence="2" type="ordered locus">VIT_05s0020g00710</name>
</gene>